<keyword evidence="3 5" id="KW-0378">Hydrolase</keyword>
<dbReference type="Pfam" id="PF05345">
    <property type="entry name" value="He_PIG"/>
    <property type="match status" value="1"/>
</dbReference>
<evidence type="ECO:0000256" key="6">
    <source>
        <dbReference type="SAM" id="SignalP"/>
    </source>
</evidence>
<dbReference type="Pfam" id="PF17801">
    <property type="entry name" value="Melibiase_C"/>
    <property type="match status" value="1"/>
</dbReference>
<dbReference type="PANTHER" id="PTHR11452">
    <property type="entry name" value="ALPHA-GALACTOSIDASE/ALPHA-N-ACETYLGALACTOSAMINIDASE"/>
    <property type="match status" value="1"/>
</dbReference>
<keyword evidence="4 5" id="KW-0326">Glycosidase</keyword>
<dbReference type="PANTHER" id="PTHR11452:SF75">
    <property type="entry name" value="ALPHA-GALACTOSIDASE MEL1"/>
    <property type="match status" value="1"/>
</dbReference>
<dbReference type="EC" id="3.2.1.22" evidence="5"/>
<dbReference type="SUPFAM" id="SSF49313">
    <property type="entry name" value="Cadherin-like"/>
    <property type="match status" value="1"/>
</dbReference>
<feature type="signal peptide" evidence="6">
    <location>
        <begin position="1"/>
        <end position="19"/>
    </location>
</feature>
<evidence type="ECO:0000256" key="1">
    <source>
        <dbReference type="ARBA" id="ARBA00009743"/>
    </source>
</evidence>
<evidence type="ECO:0000313" key="9">
    <source>
        <dbReference type="Proteomes" id="UP001324380"/>
    </source>
</evidence>
<dbReference type="InterPro" id="IPR015919">
    <property type="entry name" value="Cadherin-like_sf"/>
</dbReference>
<sequence>MRKLLVLIVLAACFLNASAQNISLTTGWKLAVGDSTQWASPTFNDQHWAAVNVAHSWEQEGHPNYNGFGWYRIHVVIPSSLKEKAFLKDSLRINLGSVDDNDEVYLNGKLIGKFGGKTGDIMKGAFYGPRSYTIAANNPAILWDKENVLAVRIYDTGGDGGIYGTNFSIAMADVMDHVNVDTEADFNYGERNSLSKAVKLVTTNHYDYKGKLAFKVTDPETNTVLYEKTNDAAFTIGKPFTYTFEIARLARKSYTINYTFTDEKSGKVLTQTETTPYLLTPYPSAKPKINGAEVFGVRPGNPFLYLIPATGRKPLTYKAEGLPEGLKLDASTGIITGTVAQKGSYPVTFTVSNRLGRKTKEFTIVIGDNIGLTPALGWNSWNAWGLSVDDKKVRTSAKAMADRLSAHGWAYINIDDGWEAEQRQPDGKIVANSKFPDMKGLSDYVHSLGLRMGIYSSPGPRTCGGFLGSWQHEDQDAQTYGDWGIDYLKYDWCAYSEIDPKPDLAGLKKPYQVMRTSLNKINRDIMYSLCQYGWGNVWEWGAEVGGNSWRTTGDIQDTWRSMSSIGFNQDKAAPFSQPGHFNDPDMLVVGKVGWGPSLHNTGLTYDEQYTHISLWSLLSSPLLIGCDMSHLDSFTLNLLTNDEVLAIDQDALGKGANKYVKSDNYQIWVKDLKDGGKAIGLFNLSDKYQTISLNKNDPVLKDYTKFRDVWQQKYIVTTGKTFSAKVAPHGVMLVKVSK</sequence>
<dbReference type="PRINTS" id="PR00740">
    <property type="entry name" value="GLHYDRLASE27"/>
</dbReference>
<keyword evidence="2 6" id="KW-0732">Signal</keyword>
<dbReference type="InterPro" id="IPR013783">
    <property type="entry name" value="Ig-like_fold"/>
</dbReference>
<dbReference type="InterPro" id="IPR008979">
    <property type="entry name" value="Galactose-bd-like_sf"/>
</dbReference>
<keyword evidence="9" id="KW-1185">Reference proteome</keyword>
<dbReference type="EMBL" id="CP139558">
    <property type="protein sequence ID" value="WPU96031.1"/>
    <property type="molecule type" value="Genomic_DNA"/>
</dbReference>
<evidence type="ECO:0000313" key="8">
    <source>
        <dbReference type="EMBL" id="WPU96031.1"/>
    </source>
</evidence>
<dbReference type="CDD" id="cd14792">
    <property type="entry name" value="GH27"/>
    <property type="match status" value="1"/>
</dbReference>
<dbReference type="Proteomes" id="UP001324380">
    <property type="component" value="Chromosome"/>
</dbReference>
<reference evidence="8 9" key="1">
    <citation type="submission" date="2023-11" db="EMBL/GenBank/DDBJ databases">
        <title>Analysis of the Genomes of Mucilaginibacter gossypii cycad 4 and M. sabulilitoris SNA2: microbes with the potential for plant growth promotion.</title>
        <authorList>
            <person name="Hirsch A.M."/>
            <person name="Humm E."/>
            <person name="Rubbi M."/>
            <person name="Del Vecchio G."/>
            <person name="Ha S.M."/>
            <person name="Pellegrini M."/>
            <person name="Gunsalus R.P."/>
        </authorList>
    </citation>
    <scope>NUCLEOTIDE SEQUENCE [LARGE SCALE GENOMIC DNA]</scope>
    <source>
        <strain evidence="8 9">SNA2</strain>
    </source>
</reference>
<organism evidence="8 9">
    <name type="scientific">Mucilaginibacter sabulilitoris</name>
    <dbReference type="NCBI Taxonomy" id="1173583"/>
    <lineage>
        <taxon>Bacteria</taxon>
        <taxon>Pseudomonadati</taxon>
        <taxon>Bacteroidota</taxon>
        <taxon>Sphingobacteriia</taxon>
        <taxon>Sphingobacteriales</taxon>
        <taxon>Sphingobacteriaceae</taxon>
        <taxon>Mucilaginibacter</taxon>
    </lineage>
</organism>
<evidence type="ECO:0000256" key="4">
    <source>
        <dbReference type="ARBA" id="ARBA00023295"/>
    </source>
</evidence>
<dbReference type="InterPro" id="IPR017853">
    <property type="entry name" value="GH"/>
</dbReference>
<dbReference type="InterPro" id="IPR041233">
    <property type="entry name" value="Melibiase_C"/>
</dbReference>
<dbReference type="SUPFAM" id="SSF49785">
    <property type="entry name" value="Galactose-binding domain-like"/>
    <property type="match status" value="1"/>
</dbReference>
<feature type="domain" description="Alpha galactosidase C-terminal" evidence="7">
    <location>
        <begin position="663"/>
        <end position="736"/>
    </location>
</feature>
<gene>
    <name evidence="8" type="ORF">SNE25_10920</name>
</gene>
<dbReference type="InterPro" id="IPR013780">
    <property type="entry name" value="Glyco_hydro_b"/>
</dbReference>
<comment type="similarity">
    <text evidence="1 5">Belongs to the glycosyl hydrolase 27 family.</text>
</comment>
<evidence type="ECO:0000259" key="7">
    <source>
        <dbReference type="Pfam" id="PF17801"/>
    </source>
</evidence>
<proteinExistence type="inferred from homology"/>
<keyword evidence="5" id="KW-1015">Disulfide bond</keyword>
<evidence type="ECO:0000256" key="5">
    <source>
        <dbReference type="RuleBase" id="RU361168"/>
    </source>
</evidence>
<dbReference type="RefSeq" id="WP_321565134.1">
    <property type="nucleotide sequence ID" value="NZ_CP139558.1"/>
</dbReference>
<dbReference type="InterPro" id="IPR002241">
    <property type="entry name" value="Glyco_hydro_27"/>
</dbReference>
<evidence type="ECO:0000256" key="2">
    <source>
        <dbReference type="ARBA" id="ARBA00022729"/>
    </source>
</evidence>
<dbReference type="Gene3D" id="2.60.40.1180">
    <property type="entry name" value="Golgi alpha-mannosidase II"/>
    <property type="match status" value="1"/>
</dbReference>
<evidence type="ECO:0000256" key="3">
    <source>
        <dbReference type="ARBA" id="ARBA00022801"/>
    </source>
</evidence>
<feature type="chain" id="PRO_5046802455" description="Alpha-galactosidase" evidence="6">
    <location>
        <begin position="20"/>
        <end position="738"/>
    </location>
</feature>
<dbReference type="SUPFAM" id="SSF51445">
    <property type="entry name" value="(Trans)glycosidases"/>
    <property type="match status" value="1"/>
</dbReference>
<dbReference type="Pfam" id="PF16499">
    <property type="entry name" value="Melibiase_2"/>
    <property type="match status" value="1"/>
</dbReference>
<accession>A0ABZ0TSR9</accession>
<dbReference type="Gene3D" id="3.20.20.70">
    <property type="entry name" value="Aldolase class I"/>
    <property type="match status" value="1"/>
</dbReference>
<dbReference type="Gene3D" id="2.60.120.260">
    <property type="entry name" value="Galactose-binding domain-like"/>
    <property type="match status" value="1"/>
</dbReference>
<dbReference type="Gene3D" id="2.60.40.10">
    <property type="entry name" value="Immunoglobulins"/>
    <property type="match status" value="1"/>
</dbReference>
<dbReference type="InterPro" id="IPR013785">
    <property type="entry name" value="Aldolase_TIM"/>
</dbReference>
<name>A0ABZ0TSR9_9SPHI</name>
<comment type="catalytic activity">
    <reaction evidence="5">
        <text>Hydrolysis of terminal, non-reducing alpha-D-galactose residues in alpha-D-galactosides, including galactose oligosaccharides, galactomannans and galactolipids.</text>
        <dbReference type="EC" id="3.2.1.22"/>
    </reaction>
</comment>
<protein>
    <recommendedName>
        <fullName evidence="5">Alpha-galactosidase</fullName>
        <ecNumber evidence="5">3.2.1.22</ecNumber>
    </recommendedName>
    <alternativeName>
        <fullName evidence="5">Melibiase</fullName>
    </alternativeName>
</protein>
<dbReference type="SUPFAM" id="SSF51011">
    <property type="entry name" value="Glycosyl hydrolase domain"/>
    <property type="match status" value="1"/>
</dbReference>